<feature type="transmembrane region" description="Helical" evidence="11">
    <location>
        <begin position="12"/>
        <end position="35"/>
    </location>
</feature>
<dbReference type="PROSITE" id="PS50885">
    <property type="entry name" value="HAMP"/>
    <property type="match status" value="1"/>
</dbReference>
<dbReference type="EC" id="2.7.13.3" evidence="3"/>
<dbReference type="PANTHER" id="PTHR45436">
    <property type="entry name" value="SENSOR HISTIDINE KINASE YKOH"/>
    <property type="match status" value="1"/>
</dbReference>
<evidence type="ECO:0000313" key="14">
    <source>
        <dbReference type="EMBL" id="OWY28507.1"/>
    </source>
</evidence>
<evidence type="ECO:0000256" key="1">
    <source>
        <dbReference type="ARBA" id="ARBA00000085"/>
    </source>
</evidence>
<dbReference type="AlphaFoldDB" id="A0A246WQ67"/>
<keyword evidence="5" id="KW-0808">Transferase</keyword>
<feature type="domain" description="Histidine kinase" evidence="12">
    <location>
        <begin position="240"/>
        <end position="450"/>
    </location>
</feature>
<keyword evidence="8 11" id="KW-1133">Transmembrane helix</keyword>
<dbReference type="GO" id="GO:0005886">
    <property type="term" value="C:plasma membrane"/>
    <property type="evidence" value="ECO:0007669"/>
    <property type="project" value="TreeGrafter"/>
</dbReference>
<evidence type="ECO:0000256" key="10">
    <source>
        <dbReference type="ARBA" id="ARBA00023136"/>
    </source>
</evidence>
<dbReference type="SUPFAM" id="SSF47384">
    <property type="entry name" value="Homodimeric domain of signal transducing histidine kinase"/>
    <property type="match status" value="1"/>
</dbReference>
<dbReference type="PROSITE" id="PS50109">
    <property type="entry name" value="HIS_KIN"/>
    <property type="match status" value="1"/>
</dbReference>
<keyword evidence="9" id="KW-0902">Two-component regulatory system</keyword>
<dbReference type="SMART" id="SM00388">
    <property type="entry name" value="HisKA"/>
    <property type="match status" value="1"/>
</dbReference>
<evidence type="ECO:0000313" key="15">
    <source>
        <dbReference type="Proteomes" id="UP000197596"/>
    </source>
</evidence>
<reference evidence="14 15" key="1">
    <citation type="submission" date="2017-06" db="EMBL/GenBank/DDBJ databases">
        <title>Herbaspirillum phytohormonus sp. nov., isolated from the root nodule of Robinia pseudoacacia in lead-zinc mine.</title>
        <authorList>
            <person name="Fan M."/>
            <person name="Lin Y."/>
        </authorList>
    </citation>
    <scope>NUCLEOTIDE SEQUENCE [LARGE SCALE GENOMIC DNA]</scope>
    <source>
        <strain evidence="14 15">HZ10</strain>
    </source>
</reference>
<evidence type="ECO:0000256" key="4">
    <source>
        <dbReference type="ARBA" id="ARBA00022553"/>
    </source>
</evidence>
<sequence>MNRLFKFSARTVASCYVVFSLLALAAFATPLWYAWQEFVEQDWRHILHADSERLQRVYEEEGVDALSKRIDSRVGAIPGGSEDIVLLTDQNMQRLAGNLPSWPTEISTVASSGRFVVDINGSNTRILARHLILNGRFHLLVAHDINRYRLLENMFIGGLAASGAIIILLGIVGGVAIRRSLLAKVKDIDQAATAIVQGDFTHRLPHHGGESELASLAKTANLMLDQIEQLMKGVINASNSIAHDLRTPLAELRSRLEDLARQEKHSEEIEGAIEDVDRVISIFNALLRLVEIDTGARRAGFSTMNAAAVVADVCEFYRPLAESTGKIIDHRPSGPLHIKGDALLLAQAVANLIDNALKFIPIGGKVTLSCVQLDDGRLLVRVSDNGPGIPDTELSKVQQRFYRGDASRSTPGVGLGLSLVASVARLHGGSLELSNNHPGLRAVLILRTAAVSE</sequence>
<keyword evidence="4" id="KW-0597">Phosphoprotein</keyword>
<dbReference type="Gene3D" id="3.30.565.10">
    <property type="entry name" value="Histidine kinase-like ATPase, C-terminal domain"/>
    <property type="match status" value="1"/>
</dbReference>
<accession>A0A246WQ67</accession>
<evidence type="ECO:0000256" key="7">
    <source>
        <dbReference type="ARBA" id="ARBA00022777"/>
    </source>
</evidence>
<dbReference type="InterPro" id="IPR003661">
    <property type="entry name" value="HisK_dim/P_dom"/>
</dbReference>
<evidence type="ECO:0000256" key="6">
    <source>
        <dbReference type="ARBA" id="ARBA00022692"/>
    </source>
</evidence>
<dbReference type="Gene3D" id="1.10.287.130">
    <property type="match status" value="1"/>
</dbReference>
<evidence type="ECO:0000256" key="2">
    <source>
        <dbReference type="ARBA" id="ARBA00004370"/>
    </source>
</evidence>
<dbReference type="PANTHER" id="PTHR45436:SF8">
    <property type="entry name" value="HISTIDINE KINASE"/>
    <property type="match status" value="1"/>
</dbReference>
<evidence type="ECO:0000256" key="9">
    <source>
        <dbReference type="ARBA" id="ARBA00023012"/>
    </source>
</evidence>
<feature type="transmembrane region" description="Helical" evidence="11">
    <location>
        <begin position="154"/>
        <end position="177"/>
    </location>
</feature>
<comment type="caution">
    <text evidence="14">The sequence shown here is derived from an EMBL/GenBank/DDBJ whole genome shotgun (WGS) entry which is preliminary data.</text>
</comment>
<dbReference type="Proteomes" id="UP000197596">
    <property type="component" value="Unassembled WGS sequence"/>
</dbReference>
<dbReference type="EMBL" id="NJGU01000007">
    <property type="protein sequence ID" value="OWY28507.1"/>
    <property type="molecule type" value="Genomic_DNA"/>
</dbReference>
<evidence type="ECO:0000259" key="12">
    <source>
        <dbReference type="PROSITE" id="PS50109"/>
    </source>
</evidence>
<dbReference type="InterPro" id="IPR003594">
    <property type="entry name" value="HATPase_dom"/>
</dbReference>
<proteinExistence type="predicted"/>
<dbReference type="InterPro" id="IPR004358">
    <property type="entry name" value="Sig_transdc_His_kin-like_C"/>
</dbReference>
<evidence type="ECO:0000256" key="11">
    <source>
        <dbReference type="SAM" id="Phobius"/>
    </source>
</evidence>
<dbReference type="Pfam" id="PF00512">
    <property type="entry name" value="HisKA"/>
    <property type="match status" value="1"/>
</dbReference>
<dbReference type="SUPFAM" id="SSF55874">
    <property type="entry name" value="ATPase domain of HSP90 chaperone/DNA topoisomerase II/histidine kinase"/>
    <property type="match status" value="1"/>
</dbReference>
<keyword evidence="10 11" id="KW-0472">Membrane</keyword>
<dbReference type="Pfam" id="PF00672">
    <property type="entry name" value="HAMP"/>
    <property type="match status" value="1"/>
</dbReference>
<dbReference type="CDD" id="cd00082">
    <property type="entry name" value="HisKA"/>
    <property type="match status" value="1"/>
</dbReference>
<feature type="domain" description="HAMP" evidence="13">
    <location>
        <begin position="179"/>
        <end position="232"/>
    </location>
</feature>
<evidence type="ECO:0000256" key="3">
    <source>
        <dbReference type="ARBA" id="ARBA00012438"/>
    </source>
</evidence>
<comment type="subcellular location">
    <subcellularLocation>
        <location evidence="2">Membrane</location>
    </subcellularLocation>
</comment>
<evidence type="ECO:0000256" key="5">
    <source>
        <dbReference type="ARBA" id="ARBA00022679"/>
    </source>
</evidence>
<dbReference type="InterPro" id="IPR036890">
    <property type="entry name" value="HATPase_C_sf"/>
</dbReference>
<keyword evidence="6 11" id="KW-0812">Transmembrane</keyword>
<dbReference type="SMART" id="SM00304">
    <property type="entry name" value="HAMP"/>
    <property type="match status" value="1"/>
</dbReference>
<dbReference type="GO" id="GO:0000155">
    <property type="term" value="F:phosphorelay sensor kinase activity"/>
    <property type="evidence" value="ECO:0007669"/>
    <property type="project" value="InterPro"/>
</dbReference>
<dbReference type="PRINTS" id="PR00344">
    <property type="entry name" value="BCTRLSENSOR"/>
</dbReference>
<dbReference type="InterPro" id="IPR036097">
    <property type="entry name" value="HisK_dim/P_sf"/>
</dbReference>
<evidence type="ECO:0000259" key="13">
    <source>
        <dbReference type="PROSITE" id="PS50885"/>
    </source>
</evidence>
<gene>
    <name evidence="14" type="ORF">CEJ42_14845</name>
</gene>
<dbReference type="SMART" id="SM00387">
    <property type="entry name" value="HATPase_c"/>
    <property type="match status" value="1"/>
</dbReference>
<comment type="catalytic activity">
    <reaction evidence="1">
        <text>ATP + protein L-histidine = ADP + protein N-phospho-L-histidine.</text>
        <dbReference type="EC" id="2.7.13.3"/>
    </reaction>
</comment>
<dbReference type="InterPro" id="IPR005467">
    <property type="entry name" value="His_kinase_dom"/>
</dbReference>
<dbReference type="CDD" id="cd06225">
    <property type="entry name" value="HAMP"/>
    <property type="match status" value="1"/>
</dbReference>
<organism evidence="14 15">
    <name type="scientific">Herbaspirillum robiniae</name>
    <dbReference type="NCBI Taxonomy" id="2014887"/>
    <lineage>
        <taxon>Bacteria</taxon>
        <taxon>Pseudomonadati</taxon>
        <taxon>Pseudomonadota</taxon>
        <taxon>Betaproteobacteria</taxon>
        <taxon>Burkholderiales</taxon>
        <taxon>Oxalobacteraceae</taxon>
        <taxon>Herbaspirillum</taxon>
    </lineage>
</organism>
<dbReference type="Pfam" id="PF02518">
    <property type="entry name" value="HATPase_c"/>
    <property type="match status" value="1"/>
</dbReference>
<dbReference type="InterPro" id="IPR050428">
    <property type="entry name" value="TCS_sensor_his_kinase"/>
</dbReference>
<dbReference type="SUPFAM" id="SSF158472">
    <property type="entry name" value="HAMP domain-like"/>
    <property type="match status" value="1"/>
</dbReference>
<evidence type="ECO:0000256" key="8">
    <source>
        <dbReference type="ARBA" id="ARBA00022989"/>
    </source>
</evidence>
<dbReference type="RefSeq" id="WP_088751595.1">
    <property type="nucleotide sequence ID" value="NZ_NJGU01000007.1"/>
</dbReference>
<keyword evidence="7 14" id="KW-0418">Kinase</keyword>
<name>A0A246WQ67_9BURK</name>
<protein>
    <recommendedName>
        <fullName evidence="3">histidine kinase</fullName>
        <ecNumber evidence="3">2.7.13.3</ecNumber>
    </recommendedName>
</protein>
<dbReference type="InterPro" id="IPR003660">
    <property type="entry name" value="HAMP_dom"/>
</dbReference>